<keyword evidence="2" id="KW-1185">Reference proteome</keyword>
<organism evidence="1 2">
    <name type="scientific">Gossypium stocksii</name>
    <dbReference type="NCBI Taxonomy" id="47602"/>
    <lineage>
        <taxon>Eukaryota</taxon>
        <taxon>Viridiplantae</taxon>
        <taxon>Streptophyta</taxon>
        <taxon>Embryophyta</taxon>
        <taxon>Tracheophyta</taxon>
        <taxon>Spermatophyta</taxon>
        <taxon>Magnoliopsida</taxon>
        <taxon>eudicotyledons</taxon>
        <taxon>Gunneridae</taxon>
        <taxon>Pentapetalae</taxon>
        <taxon>rosids</taxon>
        <taxon>malvids</taxon>
        <taxon>Malvales</taxon>
        <taxon>Malvaceae</taxon>
        <taxon>Malvoideae</taxon>
        <taxon>Gossypium</taxon>
    </lineage>
</organism>
<protein>
    <submittedName>
        <fullName evidence="1">Uncharacterized protein</fullName>
    </submittedName>
</protein>
<name>A0A9D3VSV7_9ROSI</name>
<dbReference type="EMBL" id="JAIQCV010000006">
    <property type="protein sequence ID" value="KAH1092150.1"/>
    <property type="molecule type" value="Genomic_DNA"/>
</dbReference>
<gene>
    <name evidence="1" type="ORF">J1N35_019407</name>
</gene>
<accession>A0A9D3VSV7</accession>
<proteinExistence type="predicted"/>
<comment type="caution">
    <text evidence="1">The sequence shown here is derived from an EMBL/GenBank/DDBJ whole genome shotgun (WGS) entry which is preliminary data.</text>
</comment>
<dbReference type="Proteomes" id="UP000828251">
    <property type="component" value="Unassembled WGS sequence"/>
</dbReference>
<sequence>MAGDARLQKEVNVLQQEMVKIQGKPAHLDTELEPKLEAWWQAFKEELKGEIRTDIHSLFERYLGNPTASSNVSAQAKGKEILGGPPLGFPAKESIDVPQPLLVTSHTSSPRSHSGVSRMLRVMTSKSVQTSWRIPLLRANLPRNPFRLCMLLKVSY</sequence>
<dbReference type="AlphaFoldDB" id="A0A9D3VSV7"/>
<evidence type="ECO:0000313" key="1">
    <source>
        <dbReference type="EMBL" id="KAH1092150.1"/>
    </source>
</evidence>
<reference evidence="1 2" key="1">
    <citation type="journal article" date="2021" name="Plant Biotechnol. J.">
        <title>Multi-omics assisted identification of the key and species-specific regulatory components of drought-tolerant mechanisms in Gossypium stocksii.</title>
        <authorList>
            <person name="Yu D."/>
            <person name="Ke L."/>
            <person name="Zhang D."/>
            <person name="Wu Y."/>
            <person name="Sun Y."/>
            <person name="Mei J."/>
            <person name="Sun J."/>
            <person name="Sun Y."/>
        </authorList>
    </citation>
    <scope>NUCLEOTIDE SEQUENCE [LARGE SCALE GENOMIC DNA]</scope>
    <source>
        <strain evidence="2">cv. E1</strain>
        <tissue evidence="1">Leaf</tissue>
    </source>
</reference>
<evidence type="ECO:0000313" key="2">
    <source>
        <dbReference type="Proteomes" id="UP000828251"/>
    </source>
</evidence>